<dbReference type="EMBL" id="CP017478">
    <property type="protein sequence ID" value="AOW20935.1"/>
    <property type="molecule type" value="Genomic_DNA"/>
</dbReference>
<dbReference type="InterPro" id="IPR019861">
    <property type="entry name" value="PorP/SprF_Bacteroidetes"/>
</dbReference>
<sequence>MKKLKIILIFAVIIASGKLFAQQDPSYTLYKYNMNIINPAYVGSNEYTELNLNFRSQWLNIEDSPETQSLSFAKPVNEKIGLGLSIVKDQVDIIRETSYTIDFSYKLQVSESSDLYLGLKAGGYTFSADFLSKGIRGDNLFSENVNRFNPVVGAGAYFKTDKFYATVSVPNVLNGKRVARSNEDYAEATDELHLFAGAGYTFDINEDLKFSPSFMTRFVQGAKASVDLTGTFDIYEKVELGASYRLDDSISAIGLFKLADWFQLGYAYEFTTSDIIEYSNNTHEVMLRFKLN</sequence>
<dbReference type="KEGG" id="lul:LPB138_09735"/>
<evidence type="ECO:0000313" key="3">
    <source>
        <dbReference type="Proteomes" id="UP000176050"/>
    </source>
</evidence>
<feature type="signal peptide" evidence="1">
    <location>
        <begin position="1"/>
        <end position="21"/>
    </location>
</feature>
<gene>
    <name evidence="2" type="ORF">LPB138_09735</name>
</gene>
<protein>
    <recommendedName>
        <fullName evidence="4">Type IX secretion system membrane protein PorP/SprF</fullName>
    </recommendedName>
</protein>
<accession>A0A1D8P8P2</accession>
<keyword evidence="3" id="KW-1185">Reference proteome</keyword>
<proteinExistence type="predicted"/>
<dbReference type="STRING" id="1850246.LPB138_09735"/>
<evidence type="ECO:0000313" key="2">
    <source>
        <dbReference type="EMBL" id="AOW20935.1"/>
    </source>
</evidence>
<dbReference type="RefSeq" id="WP_070237099.1">
    <property type="nucleotide sequence ID" value="NZ_CP017478.1"/>
</dbReference>
<dbReference type="Proteomes" id="UP000176050">
    <property type="component" value="Chromosome"/>
</dbReference>
<reference evidence="2 3" key="1">
    <citation type="submission" date="2016-10" db="EMBL/GenBank/DDBJ databases">
        <title>Lutibacter sp. LPB0138, isolated from marine gastropod.</title>
        <authorList>
            <person name="Kim E."/>
            <person name="Yi H."/>
        </authorList>
    </citation>
    <scope>NUCLEOTIDE SEQUENCE [LARGE SCALE GENOMIC DNA]</scope>
    <source>
        <strain evidence="2 3">LPB0138</strain>
    </source>
</reference>
<name>A0A1D8P8P2_9FLAO</name>
<evidence type="ECO:0000256" key="1">
    <source>
        <dbReference type="SAM" id="SignalP"/>
    </source>
</evidence>
<evidence type="ECO:0008006" key="4">
    <source>
        <dbReference type="Google" id="ProtNLM"/>
    </source>
</evidence>
<dbReference type="AlphaFoldDB" id="A0A1D8P8P2"/>
<feature type="chain" id="PRO_5009110878" description="Type IX secretion system membrane protein PorP/SprF" evidence="1">
    <location>
        <begin position="22"/>
        <end position="292"/>
    </location>
</feature>
<dbReference type="NCBIfam" id="TIGR03519">
    <property type="entry name" value="T9SS_PorP_fam"/>
    <property type="match status" value="1"/>
</dbReference>
<dbReference type="Pfam" id="PF11751">
    <property type="entry name" value="PorP_SprF"/>
    <property type="match status" value="1"/>
</dbReference>
<dbReference type="OrthoDB" id="1114455at2"/>
<organism evidence="2 3">
    <name type="scientific">Urechidicola croceus</name>
    <dbReference type="NCBI Taxonomy" id="1850246"/>
    <lineage>
        <taxon>Bacteria</taxon>
        <taxon>Pseudomonadati</taxon>
        <taxon>Bacteroidota</taxon>
        <taxon>Flavobacteriia</taxon>
        <taxon>Flavobacteriales</taxon>
        <taxon>Flavobacteriaceae</taxon>
        <taxon>Urechidicola</taxon>
    </lineage>
</organism>
<keyword evidence="1" id="KW-0732">Signal</keyword>